<gene>
    <name evidence="3" type="ORF">Pmani_017382</name>
</gene>
<reference evidence="3" key="1">
    <citation type="submission" date="2023-11" db="EMBL/GenBank/DDBJ databases">
        <title>Genome assemblies of two species of porcelain crab, Petrolisthes cinctipes and Petrolisthes manimaculis (Anomura: Porcellanidae).</title>
        <authorList>
            <person name="Angst P."/>
        </authorList>
    </citation>
    <scope>NUCLEOTIDE SEQUENCE</scope>
    <source>
        <strain evidence="3">PB745_02</strain>
        <tissue evidence="3">Gill</tissue>
    </source>
</reference>
<dbReference type="Pfam" id="PF01390">
    <property type="entry name" value="SEA"/>
    <property type="match status" value="1"/>
</dbReference>
<evidence type="ECO:0000256" key="1">
    <source>
        <dbReference type="SAM" id="MobiDB-lite"/>
    </source>
</evidence>
<dbReference type="Proteomes" id="UP001292094">
    <property type="component" value="Unassembled WGS sequence"/>
</dbReference>
<keyword evidence="4" id="KW-1185">Reference proteome</keyword>
<evidence type="ECO:0000313" key="3">
    <source>
        <dbReference type="EMBL" id="KAK4311105.1"/>
    </source>
</evidence>
<dbReference type="PROSITE" id="PS50024">
    <property type="entry name" value="SEA"/>
    <property type="match status" value="1"/>
</dbReference>
<dbReference type="InterPro" id="IPR036364">
    <property type="entry name" value="SEA_dom_sf"/>
</dbReference>
<dbReference type="EMBL" id="JAWZYT010001555">
    <property type="protein sequence ID" value="KAK4311105.1"/>
    <property type="molecule type" value="Genomic_DNA"/>
</dbReference>
<evidence type="ECO:0000259" key="2">
    <source>
        <dbReference type="PROSITE" id="PS50024"/>
    </source>
</evidence>
<feature type="compositionally biased region" description="Low complexity" evidence="1">
    <location>
        <begin position="140"/>
        <end position="159"/>
    </location>
</feature>
<name>A0AAE1U9H6_9EUCA</name>
<proteinExistence type="predicted"/>
<evidence type="ECO:0000313" key="4">
    <source>
        <dbReference type="Proteomes" id="UP001292094"/>
    </source>
</evidence>
<comment type="caution">
    <text evidence="3">The sequence shown here is derived from an EMBL/GenBank/DDBJ whole genome shotgun (WGS) entry which is preliminary data.</text>
</comment>
<protein>
    <recommendedName>
        <fullName evidence="2">SEA domain-containing protein</fullName>
    </recommendedName>
</protein>
<sequence>MIKPIKVEAEGFLRENSWSKYICSKGSSVVEGEFKITNPNFWSGLEDPTSEEYRSMAKSIENEVDVLFLGCVWSQEYNDSRVTSLSKESLLVQVRLLLNTADVAAAQKLGTAFLPGLHNGHGHEWLGQYSVDITSILHPPSSTSPTPPISVSTSPQSPTLESSTAAMEVASKTPTHNVGCGGVDILVYVLPLLFTSVGSDVYPCV</sequence>
<feature type="region of interest" description="Disordered" evidence="1">
    <location>
        <begin position="140"/>
        <end position="164"/>
    </location>
</feature>
<accession>A0AAE1U9H6</accession>
<dbReference type="SUPFAM" id="SSF82671">
    <property type="entry name" value="SEA domain"/>
    <property type="match status" value="1"/>
</dbReference>
<organism evidence="3 4">
    <name type="scientific">Petrolisthes manimaculis</name>
    <dbReference type="NCBI Taxonomy" id="1843537"/>
    <lineage>
        <taxon>Eukaryota</taxon>
        <taxon>Metazoa</taxon>
        <taxon>Ecdysozoa</taxon>
        <taxon>Arthropoda</taxon>
        <taxon>Crustacea</taxon>
        <taxon>Multicrustacea</taxon>
        <taxon>Malacostraca</taxon>
        <taxon>Eumalacostraca</taxon>
        <taxon>Eucarida</taxon>
        <taxon>Decapoda</taxon>
        <taxon>Pleocyemata</taxon>
        <taxon>Anomura</taxon>
        <taxon>Galatheoidea</taxon>
        <taxon>Porcellanidae</taxon>
        <taxon>Petrolisthes</taxon>
    </lineage>
</organism>
<feature type="domain" description="SEA" evidence="2">
    <location>
        <begin position="26"/>
        <end position="138"/>
    </location>
</feature>
<dbReference type="InterPro" id="IPR000082">
    <property type="entry name" value="SEA_dom"/>
</dbReference>
<dbReference type="Gene3D" id="3.30.70.960">
    <property type="entry name" value="SEA domain"/>
    <property type="match status" value="1"/>
</dbReference>
<dbReference type="AlphaFoldDB" id="A0AAE1U9H6"/>